<dbReference type="GO" id="GO:0051082">
    <property type="term" value="F:unfolded protein binding"/>
    <property type="evidence" value="ECO:0007669"/>
    <property type="project" value="InterPro"/>
</dbReference>
<dbReference type="RefSeq" id="WP_015725052.1">
    <property type="nucleotide sequence ID" value="NC_014972.1"/>
</dbReference>
<feature type="domain" description="J" evidence="6">
    <location>
        <begin position="2"/>
        <end position="67"/>
    </location>
</feature>
<evidence type="ECO:0000259" key="6">
    <source>
        <dbReference type="PROSITE" id="PS50076"/>
    </source>
</evidence>
<dbReference type="PANTHER" id="PTHR43096:SF10">
    <property type="entry name" value="CHAPERONE PROTEIN DNAJ A6, CHLOROPLASTIC"/>
    <property type="match status" value="1"/>
</dbReference>
<dbReference type="PANTHER" id="PTHR43096">
    <property type="entry name" value="DNAJ HOMOLOG 1, MITOCHONDRIAL-RELATED"/>
    <property type="match status" value="1"/>
</dbReference>
<dbReference type="SUPFAM" id="SSF46565">
    <property type="entry name" value="Chaperone J-domain"/>
    <property type="match status" value="1"/>
</dbReference>
<evidence type="ECO:0000256" key="5">
    <source>
        <dbReference type="ARBA" id="ARBA00023186"/>
    </source>
</evidence>
<protein>
    <submittedName>
        <fullName evidence="7">Heat shock protein DnaJ domain protein</fullName>
    </submittedName>
</protein>
<dbReference type="Pfam" id="PF01556">
    <property type="entry name" value="DnaJ_C"/>
    <property type="match status" value="1"/>
</dbReference>
<keyword evidence="1" id="KW-0479">Metal-binding</keyword>
<dbReference type="Proteomes" id="UP000006365">
    <property type="component" value="Chromosome"/>
</dbReference>
<dbReference type="GO" id="GO:0005737">
    <property type="term" value="C:cytoplasm"/>
    <property type="evidence" value="ECO:0007669"/>
    <property type="project" value="TreeGrafter"/>
</dbReference>
<dbReference type="Pfam" id="PF00226">
    <property type="entry name" value="DnaJ"/>
    <property type="match status" value="1"/>
</dbReference>
<sequence>MEYYQILGVAKTASADEIKKAYRKLALKYHPDKNPGDKQAEEKFKEISEAYAVLSDPEKRQQYDTFGSTGFKQRYSQEDIFRNFDLNDILRQFGFGGGFRSGGGAFHTSGFRGAGGGSPFDNLFGQGGMRGGCGGCGPQPVKGSDLTYEMTVTLEDVLHGAEKTISLRQGGQPQNVSVKIPKGIEDGKRLRLSGKGAPSSSGGPAGDLYLKVHVAEHPVFQRAEEDLVVEHRIPFSEACLGTTIEVTTLDGKKFNVKVPAGVQQEAKLRIKGHGLPTGPIGHRGDLLVKIAVRIPKTLSSEQEEAVKGLAAVGL</sequence>
<keyword evidence="3" id="KW-0863">Zinc-finger</keyword>
<evidence type="ECO:0000256" key="2">
    <source>
        <dbReference type="ARBA" id="ARBA00022737"/>
    </source>
</evidence>
<dbReference type="FunFam" id="2.60.260.20:FF:000005">
    <property type="entry name" value="Chaperone protein dnaJ 1, mitochondrial"/>
    <property type="match status" value="1"/>
</dbReference>
<evidence type="ECO:0000256" key="1">
    <source>
        <dbReference type="ARBA" id="ARBA00022723"/>
    </source>
</evidence>
<dbReference type="InterPro" id="IPR002939">
    <property type="entry name" value="DnaJ_C"/>
</dbReference>
<dbReference type="GO" id="GO:0042026">
    <property type="term" value="P:protein refolding"/>
    <property type="evidence" value="ECO:0007669"/>
    <property type="project" value="TreeGrafter"/>
</dbReference>
<organism evidence="7 8">
    <name type="scientific">Desulfobulbus propionicus (strain ATCC 33891 / DSM 2032 / VKM B-1956 / 1pr3)</name>
    <dbReference type="NCBI Taxonomy" id="577650"/>
    <lineage>
        <taxon>Bacteria</taxon>
        <taxon>Pseudomonadati</taxon>
        <taxon>Thermodesulfobacteriota</taxon>
        <taxon>Desulfobulbia</taxon>
        <taxon>Desulfobulbales</taxon>
        <taxon>Desulfobulbaceae</taxon>
        <taxon>Desulfobulbus</taxon>
    </lineage>
</organism>
<dbReference type="PROSITE" id="PS00636">
    <property type="entry name" value="DNAJ_1"/>
    <property type="match status" value="1"/>
</dbReference>
<dbReference type="CDD" id="cd06257">
    <property type="entry name" value="DnaJ"/>
    <property type="match status" value="1"/>
</dbReference>
<dbReference type="InterPro" id="IPR008971">
    <property type="entry name" value="HSP40/DnaJ_pept-bd"/>
</dbReference>
<dbReference type="InterPro" id="IPR018253">
    <property type="entry name" value="DnaJ_domain_CS"/>
</dbReference>
<proteinExistence type="predicted"/>
<keyword evidence="2" id="KW-0677">Repeat</keyword>
<dbReference type="Gene3D" id="2.60.260.20">
    <property type="entry name" value="Urease metallochaperone UreE, N-terminal domain"/>
    <property type="match status" value="2"/>
</dbReference>
<name>A0A7U3YNA3_DESPD</name>
<dbReference type="InterPro" id="IPR001623">
    <property type="entry name" value="DnaJ_domain"/>
</dbReference>
<dbReference type="EMBL" id="CP002364">
    <property type="protein sequence ID" value="ADW18515.1"/>
    <property type="molecule type" value="Genomic_DNA"/>
</dbReference>
<dbReference type="SUPFAM" id="SSF49493">
    <property type="entry name" value="HSP40/DnaJ peptide-binding domain"/>
    <property type="match status" value="2"/>
</dbReference>
<reference evidence="7 8" key="1">
    <citation type="journal article" date="2011" name="Stand. Genomic Sci.">
        <title>Complete genome sequence of Desulfobulbus propionicus type strain (1pr3).</title>
        <authorList>
            <person name="Pagani I."/>
            <person name="Lapidus A."/>
            <person name="Nolan M."/>
            <person name="Lucas S."/>
            <person name="Hammon N."/>
            <person name="Deshpande S."/>
            <person name="Cheng J.F."/>
            <person name="Chertkov O."/>
            <person name="Davenport K."/>
            <person name="Tapia R."/>
            <person name="Han C."/>
            <person name="Goodwin L."/>
            <person name="Pitluck S."/>
            <person name="Liolios K."/>
            <person name="Mavromatis K."/>
            <person name="Ivanova N."/>
            <person name="Mikhailova N."/>
            <person name="Pati A."/>
            <person name="Chen A."/>
            <person name="Palaniappan K."/>
            <person name="Land M."/>
            <person name="Hauser L."/>
            <person name="Chang Y.J."/>
            <person name="Jeffries C.D."/>
            <person name="Detter J.C."/>
            <person name="Brambilla E."/>
            <person name="Kannan K.P."/>
            <person name="Djao O.D."/>
            <person name="Rohde M."/>
            <person name="Pukall R."/>
            <person name="Spring S."/>
            <person name="Goker M."/>
            <person name="Sikorski J."/>
            <person name="Woyke T."/>
            <person name="Bristow J."/>
            <person name="Eisen J.A."/>
            <person name="Markowitz V."/>
            <person name="Hugenholtz P."/>
            <person name="Kyrpides N.C."/>
            <person name="Klenk H.P."/>
        </authorList>
    </citation>
    <scope>NUCLEOTIDE SEQUENCE [LARGE SCALE GENOMIC DNA]</scope>
    <source>
        <strain evidence="8">ATCC 33891 / DSM 2032 / 1pr3</strain>
    </source>
</reference>
<evidence type="ECO:0000313" key="7">
    <source>
        <dbReference type="EMBL" id="ADW18515.1"/>
    </source>
</evidence>
<dbReference type="PROSITE" id="PS50076">
    <property type="entry name" value="DNAJ_2"/>
    <property type="match status" value="1"/>
</dbReference>
<keyword evidence="4" id="KW-0862">Zinc</keyword>
<evidence type="ECO:0000313" key="8">
    <source>
        <dbReference type="Proteomes" id="UP000006365"/>
    </source>
</evidence>
<accession>A0A7U3YNA3</accession>
<keyword evidence="5" id="KW-0143">Chaperone</keyword>
<dbReference type="CDD" id="cd10747">
    <property type="entry name" value="DnaJ_C"/>
    <property type="match status" value="1"/>
</dbReference>
<keyword evidence="8" id="KW-1185">Reference proteome</keyword>
<evidence type="ECO:0000256" key="3">
    <source>
        <dbReference type="ARBA" id="ARBA00022771"/>
    </source>
</evidence>
<gene>
    <name evidence="7" type="ordered locus">Despr_2374</name>
</gene>
<dbReference type="KEGG" id="dpr:Despr_2374"/>
<dbReference type="GO" id="GO:0008270">
    <property type="term" value="F:zinc ion binding"/>
    <property type="evidence" value="ECO:0007669"/>
    <property type="project" value="UniProtKB-KW"/>
</dbReference>
<dbReference type="FunFam" id="1.10.287.110:FF:000034">
    <property type="entry name" value="Chaperone protein DnaJ"/>
    <property type="match status" value="1"/>
</dbReference>
<dbReference type="PRINTS" id="PR00625">
    <property type="entry name" value="JDOMAIN"/>
</dbReference>
<dbReference type="Gene3D" id="1.10.287.110">
    <property type="entry name" value="DnaJ domain"/>
    <property type="match status" value="1"/>
</dbReference>
<dbReference type="SMART" id="SM00271">
    <property type="entry name" value="DnaJ"/>
    <property type="match status" value="1"/>
</dbReference>
<evidence type="ECO:0000256" key="4">
    <source>
        <dbReference type="ARBA" id="ARBA00022833"/>
    </source>
</evidence>
<dbReference type="InterPro" id="IPR036869">
    <property type="entry name" value="J_dom_sf"/>
</dbReference>
<keyword evidence="7" id="KW-0346">Stress response</keyword>
<dbReference type="AlphaFoldDB" id="A0A7U3YNA3"/>